<keyword evidence="3" id="KW-1185">Reference proteome</keyword>
<dbReference type="Proteomes" id="UP000621540">
    <property type="component" value="Unassembled WGS sequence"/>
</dbReference>
<proteinExistence type="predicted"/>
<feature type="chain" id="PRO_5047091411" description="Clostripain" evidence="1">
    <location>
        <begin position="18"/>
        <end position="667"/>
    </location>
</feature>
<dbReference type="PANTHER" id="PTHR37835:SF1">
    <property type="entry name" value="ALPHA-CLOSTRIPAIN"/>
    <property type="match status" value="1"/>
</dbReference>
<dbReference type="Gene3D" id="3.40.50.11970">
    <property type="match status" value="1"/>
</dbReference>
<gene>
    <name evidence="2" type="ORF">H8Z76_10860</name>
</gene>
<dbReference type="Pfam" id="PF03415">
    <property type="entry name" value="Peptidase_C11"/>
    <property type="match status" value="1"/>
</dbReference>
<dbReference type="InterPro" id="IPR005077">
    <property type="entry name" value="Peptidase_C11"/>
</dbReference>
<sequence>MKKKRIMALLLCLGVVASGCGRIDQKASVQKTGHGFQGLEKQETSEDAPDVSAIAGGDAKEVLMVYMVGSNLESDSGLASADIEEMQQCGFDDDDLKVLICTGGTDSWWNPDIPDGECAIFELTEDGLDQVASLGDRDMADPQTLSGFVDFAYQSYSVDDYSMVLWNHGGGAILGYGADENYGYDALSMRELDEALGSTDMAADGQKFEWIGFDACLMGMIEVADVLSDYSDYMIASEEMEAGDGWDYSFLRQMTDYGYYEGRDAASCVLDAYSSYYEDNYRYVPDYTLSCMDLTKTDAVKEKLDAFVLSAKQELKDGGYSKIAKIRDQAKSFGKVSEDTFYDTVDLYDLSDKMETLYPEESAELKAAIDDCVVEQVSNVPMTHGMAIYFPYENKDYVDEWLDIYGDIGFSDNYIGFVRNFTATLSGDPITDWHVEDTAPEEDVTAPGEYYVQLREDQVENLGHADYQLWMEDDGYEGTYILWMLSSDVSLSDDDKLYTNFDGKRFFLNDAEGGSVACCALEIESGEDYKKYEIPLMLWRKDADLPENVYAHVRVDAEHPDGEVIGFYSEIDTDSTLFPQKNQVVLNEGDGVCPYLFAREIQFNEDGSVTPFSEWEPNSGTGAWITLSDDYDISMQEPDEVSNYCCLFRITDTQGNQYYTNPVYIEK</sequence>
<comment type="caution">
    <text evidence="2">The sequence shown here is derived from an EMBL/GenBank/DDBJ whole genome shotgun (WGS) entry which is preliminary data.</text>
</comment>
<evidence type="ECO:0000256" key="1">
    <source>
        <dbReference type="SAM" id="SignalP"/>
    </source>
</evidence>
<keyword evidence="1" id="KW-0732">Signal</keyword>
<dbReference type="RefSeq" id="WP_186982489.1">
    <property type="nucleotide sequence ID" value="NZ_JACOQH010000008.1"/>
</dbReference>
<dbReference type="EMBL" id="JACOQH010000008">
    <property type="protein sequence ID" value="MBC5754506.1"/>
    <property type="molecule type" value="Genomic_DNA"/>
</dbReference>
<feature type="signal peptide" evidence="1">
    <location>
        <begin position="1"/>
        <end position="17"/>
    </location>
</feature>
<name>A0ABR7ICA3_9FIRM</name>
<evidence type="ECO:0008006" key="4">
    <source>
        <dbReference type="Google" id="ProtNLM"/>
    </source>
</evidence>
<dbReference type="PANTHER" id="PTHR37835">
    <property type="entry name" value="ALPHA-CLOSTRIPAIN"/>
    <property type="match status" value="1"/>
</dbReference>
<organism evidence="2 3">
    <name type="scientific">Roseburia yibonii</name>
    <dbReference type="NCBI Taxonomy" id="2763063"/>
    <lineage>
        <taxon>Bacteria</taxon>
        <taxon>Bacillati</taxon>
        <taxon>Bacillota</taxon>
        <taxon>Clostridia</taxon>
        <taxon>Lachnospirales</taxon>
        <taxon>Lachnospiraceae</taxon>
        <taxon>Roseburia</taxon>
    </lineage>
</organism>
<evidence type="ECO:0000313" key="3">
    <source>
        <dbReference type="Proteomes" id="UP000621540"/>
    </source>
</evidence>
<accession>A0ABR7ICA3</accession>
<dbReference type="PROSITE" id="PS51257">
    <property type="entry name" value="PROKAR_LIPOPROTEIN"/>
    <property type="match status" value="1"/>
</dbReference>
<protein>
    <recommendedName>
        <fullName evidence="4">Clostripain</fullName>
    </recommendedName>
</protein>
<evidence type="ECO:0000313" key="2">
    <source>
        <dbReference type="EMBL" id="MBC5754506.1"/>
    </source>
</evidence>
<reference evidence="2 3" key="1">
    <citation type="submission" date="2020-08" db="EMBL/GenBank/DDBJ databases">
        <title>Genome public.</title>
        <authorList>
            <person name="Liu C."/>
            <person name="Sun Q."/>
        </authorList>
    </citation>
    <scope>NUCLEOTIDE SEQUENCE [LARGE SCALE GENOMIC DNA]</scope>
    <source>
        <strain evidence="2 3">BX0805</strain>
    </source>
</reference>